<organism evidence="3 4">
    <name type="scientific">Pseudallescheria apiosperma</name>
    <name type="common">Scedosporium apiospermum</name>
    <dbReference type="NCBI Taxonomy" id="563466"/>
    <lineage>
        <taxon>Eukaryota</taxon>
        <taxon>Fungi</taxon>
        <taxon>Dikarya</taxon>
        <taxon>Ascomycota</taxon>
        <taxon>Pezizomycotina</taxon>
        <taxon>Sordariomycetes</taxon>
        <taxon>Hypocreomycetidae</taxon>
        <taxon>Microascales</taxon>
        <taxon>Microascaceae</taxon>
        <taxon>Scedosporium</taxon>
    </lineage>
</organism>
<keyword evidence="4" id="KW-1185">Reference proteome</keyword>
<dbReference type="PANTHER" id="PTHR11895:SF171">
    <property type="entry name" value="AMIDASE DOMAIN-CONTAINING PROTEIN"/>
    <property type="match status" value="1"/>
</dbReference>
<dbReference type="AlphaFoldDB" id="A0A084G8M4"/>
<feature type="domain" description="Xylanolytic transcriptional activator regulatory" evidence="2">
    <location>
        <begin position="36"/>
        <end position="110"/>
    </location>
</feature>
<proteinExistence type="predicted"/>
<evidence type="ECO:0000259" key="2">
    <source>
        <dbReference type="SMART" id="SM00906"/>
    </source>
</evidence>
<dbReference type="HOGENOM" id="CLU_295977_0_0_1"/>
<dbReference type="GO" id="GO:0008270">
    <property type="term" value="F:zinc ion binding"/>
    <property type="evidence" value="ECO:0007669"/>
    <property type="project" value="InterPro"/>
</dbReference>
<dbReference type="GO" id="GO:0003824">
    <property type="term" value="F:catalytic activity"/>
    <property type="evidence" value="ECO:0007669"/>
    <property type="project" value="InterPro"/>
</dbReference>
<protein>
    <recommendedName>
        <fullName evidence="2">Xylanolytic transcriptional activator regulatory domain-containing protein</fullName>
    </recommendedName>
</protein>
<evidence type="ECO:0000313" key="4">
    <source>
        <dbReference type="Proteomes" id="UP000028545"/>
    </source>
</evidence>
<gene>
    <name evidence="3" type="ORF">SAPIO_CDS4304</name>
</gene>
<dbReference type="InterPro" id="IPR023631">
    <property type="entry name" value="Amidase_dom"/>
</dbReference>
<accession>A0A084G8M4</accession>
<dbReference type="GO" id="GO:0003677">
    <property type="term" value="F:DNA binding"/>
    <property type="evidence" value="ECO:0007669"/>
    <property type="project" value="InterPro"/>
</dbReference>
<dbReference type="EMBL" id="JOWA01000091">
    <property type="protein sequence ID" value="KEZ43686.1"/>
    <property type="molecule type" value="Genomic_DNA"/>
</dbReference>
<evidence type="ECO:0000313" key="3">
    <source>
        <dbReference type="EMBL" id="KEZ43686.1"/>
    </source>
</evidence>
<dbReference type="InterPro" id="IPR007219">
    <property type="entry name" value="XnlR_reg_dom"/>
</dbReference>
<dbReference type="InterPro" id="IPR000120">
    <property type="entry name" value="Amidase"/>
</dbReference>
<dbReference type="GO" id="GO:0006351">
    <property type="term" value="P:DNA-templated transcription"/>
    <property type="evidence" value="ECO:0007669"/>
    <property type="project" value="InterPro"/>
</dbReference>
<dbReference type="Pfam" id="PF04082">
    <property type="entry name" value="Fungal_trans"/>
    <property type="match status" value="1"/>
</dbReference>
<dbReference type="KEGG" id="sapo:SAPIO_CDS4304"/>
<name>A0A084G8M4_PSEDA</name>
<keyword evidence="1" id="KW-0539">Nucleus</keyword>
<dbReference type="Gene3D" id="3.90.1300.10">
    <property type="entry name" value="Amidase signature (AS) domain"/>
    <property type="match status" value="1"/>
</dbReference>
<dbReference type="OrthoDB" id="1879366at2759"/>
<dbReference type="CDD" id="cd12148">
    <property type="entry name" value="fungal_TF_MHR"/>
    <property type="match status" value="1"/>
</dbReference>
<dbReference type="Pfam" id="PF01425">
    <property type="entry name" value="Amidase"/>
    <property type="match status" value="1"/>
</dbReference>
<dbReference type="SUPFAM" id="SSF75304">
    <property type="entry name" value="Amidase signature (AS) enzymes"/>
    <property type="match status" value="1"/>
</dbReference>
<dbReference type="Proteomes" id="UP000028545">
    <property type="component" value="Unassembled WGS sequence"/>
</dbReference>
<dbReference type="PANTHER" id="PTHR11895">
    <property type="entry name" value="TRANSAMIDASE"/>
    <property type="match status" value="1"/>
</dbReference>
<dbReference type="VEuPathDB" id="FungiDB:SAPIO_CDS4304"/>
<dbReference type="GeneID" id="27723376"/>
<reference evidence="3 4" key="1">
    <citation type="journal article" date="2014" name="Genome Announc.">
        <title>Draft genome sequence of the pathogenic fungus Scedosporium apiospermum.</title>
        <authorList>
            <person name="Vandeputte P."/>
            <person name="Ghamrawi S."/>
            <person name="Rechenmann M."/>
            <person name="Iltis A."/>
            <person name="Giraud S."/>
            <person name="Fleury M."/>
            <person name="Thornton C."/>
            <person name="Delhaes L."/>
            <person name="Meyer W."/>
            <person name="Papon N."/>
            <person name="Bouchara J.P."/>
        </authorList>
    </citation>
    <scope>NUCLEOTIDE SEQUENCE [LARGE SCALE GENOMIC DNA]</scope>
    <source>
        <strain evidence="3 4">IHEM 14462</strain>
    </source>
</reference>
<evidence type="ECO:0000256" key="1">
    <source>
        <dbReference type="ARBA" id="ARBA00023242"/>
    </source>
</evidence>
<dbReference type="SMART" id="SM00906">
    <property type="entry name" value="Fungal_trans"/>
    <property type="match status" value="1"/>
</dbReference>
<sequence length="1021" mass="111954">MEYTDEIDFQSSTEGVQCLLLISMLTLHSRFLGINPWYLNYQCLAAVLDLGLQQDLATGQPVDAFEREMRTRVFWVVFSMDRIIATTLGRPVGLRDEACDLRLPHGLEDHELDALRKYSDNQSSPHATDNSPGAIACAVVHFKLALVNSEIMYTLHSISPNAPQHTYPRIPDVEAWQNGLYDRLVAIRRSFPTFGDESKHLSVLCEIRYHEMVMLLFRPTPRIRSPSKDSLTHCYQSAEATIRLWKELYNSDRMSYSWTSIHSICLSAIIILYCTWMVRKLALKTEIDSLTQTMVAASNLLSAAGEHWVDARRCRDSLNNLTAATIRWLVTLRSTQQQTQTRVAADSGAQTDPYAPSTTVIDDPTMHTGYHEQQALSGGHDEMGAPTVNSDFPWVDTYINGEDLASLFRAPNPFNSDLSQTMEGMFSDYQPLFDFYQGNDFSMTSVNVELLRRVAAKNNITIPDHDIEGYLAVLQSAELTATTVEALPDYVDERLLPTPTIGGTRAYARPRPQNNDMNAWSHRTNLVSVNPSSTLLKGRRVIVKDNMSVGGVPYTCGTFPQLIRKGSNKYPLSPIDASVVKRLLDNGATIAGTATCENYSLTPMSYTSANGPVHNPWLRGFNAGGSSSGAACLLGLRLARQAGVPGLHGSGDDVGMALGGDQAGSIRVPAAYCGVYGLKPTHGLVPYTGIAGLHPMIDHAGPLAVKLDDIALLLQAIAGYDGLDGRMGPKTPLRNNVQPYYDELRQFTPSVLIQEQKQRGRPLRIGVISESLISPHTSPEVASVVREAAFTHFTAAGAIVSEVSVPMHLIGPSIWTASCRNNLGLLGMGGRVPDILTHSLPHWTPRWPPDQEMFDLLTHHNPAVIHVIFGETMLAERFSPTIQAKAHRHVLQMRKAYDEVLEEFDIVVTPTAPTVAPPHPDMRRVSEGGSTVLDKAMLALGAMNNTCQFNATGHPALSVPCGWATACDGESKLPVGMQLVGKRWDDLGVLKAARVFEMGGGGLGAWPGAEKMTRVNGRGKL</sequence>
<dbReference type="RefSeq" id="XP_016643485.1">
    <property type="nucleotide sequence ID" value="XM_016786883.1"/>
</dbReference>
<comment type="caution">
    <text evidence="3">The sequence shown here is derived from an EMBL/GenBank/DDBJ whole genome shotgun (WGS) entry which is preliminary data.</text>
</comment>
<dbReference type="InterPro" id="IPR036928">
    <property type="entry name" value="AS_sf"/>
</dbReference>